<organism evidence="1 2">
    <name type="scientific">Moraxella pluranimalium</name>
    <dbReference type="NCBI Taxonomy" id="470453"/>
    <lineage>
        <taxon>Bacteria</taxon>
        <taxon>Pseudomonadati</taxon>
        <taxon>Pseudomonadota</taxon>
        <taxon>Gammaproteobacteria</taxon>
        <taxon>Moraxellales</taxon>
        <taxon>Moraxellaceae</taxon>
        <taxon>Moraxella</taxon>
    </lineage>
</organism>
<evidence type="ECO:0008006" key="3">
    <source>
        <dbReference type="Google" id="ProtNLM"/>
    </source>
</evidence>
<name>A0A1T0CKQ8_9GAMM</name>
<proteinExistence type="predicted"/>
<dbReference type="Gene3D" id="1.10.238.160">
    <property type="match status" value="1"/>
</dbReference>
<comment type="caution">
    <text evidence="1">The sequence shown here is derived from an EMBL/GenBank/DDBJ whole genome shotgun (WGS) entry which is preliminary data.</text>
</comment>
<dbReference type="STRING" id="470453.B0680_08945"/>
<dbReference type="AlphaFoldDB" id="A0A1T0CKQ8"/>
<dbReference type="OrthoDB" id="5298532at2"/>
<gene>
    <name evidence="1" type="ORF">B0680_08945</name>
</gene>
<dbReference type="InterPro" id="IPR010260">
    <property type="entry name" value="AlpA"/>
</dbReference>
<keyword evidence="2" id="KW-1185">Reference proteome</keyword>
<accession>A0A1T0CKQ8</accession>
<dbReference type="Proteomes" id="UP000189800">
    <property type="component" value="Unassembled WGS sequence"/>
</dbReference>
<reference evidence="1 2" key="1">
    <citation type="submission" date="2017-02" db="EMBL/GenBank/DDBJ databases">
        <title>Draft genome sequence of Moraxella pluranimalium CCUG 54913T type strain.</title>
        <authorList>
            <person name="Salva-Serra F."/>
            <person name="Engstrom-Jakobsson H."/>
            <person name="Thorell K."/>
            <person name="Jaen-Luchoro D."/>
            <person name="Gonzales-Siles L."/>
            <person name="Karlsson R."/>
            <person name="Yazdan S."/>
            <person name="Boulund F."/>
            <person name="Johnning A."/>
            <person name="Engstrand L."/>
            <person name="Kristiansson E."/>
            <person name="Moore E."/>
        </authorList>
    </citation>
    <scope>NUCLEOTIDE SEQUENCE [LARGE SCALE GENOMIC DNA]</scope>
    <source>
        <strain evidence="1 2">CCUG 54913</strain>
    </source>
</reference>
<sequence>MANQTTLSPQGMSRLKDILPLLPFGKSTLWKMVKNGTFPQPIKFGTHCTAWKNADILAWIDEQGGNE</sequence>
<evidence type="ECO:0000313" key="2">
    <source>
        <dbReference type="Proteomes" id="UP000189800"/>
    </source>
</evidence>
<protein>
    <recommendedName>
        <fullName evidence="3">Transcriptional regulator</fullName>
    </recommendedName>
</protein>
<evidence type="ECO:0000313" key="1">
    <source>
        <dbReference type="EMBL" id="OOS22932.1"/>
    </source>
</evidence>
<dbReference type="EMBL" id="MUYU01000025">
    <property type="protein sequence ID" value="OOS22932.1"/>
    <property type="molecule type" value="Genomic_DNA"/>
</dbReference>
<dbReference type="Pfam" id="PF05930">
    <property type="entry name" value="Phage_AlpA"/>
    <property type="match status" value="1"/>
</dbReference>
<dbReference type="RefSeq" id="WP_078254754.1">
    <property type="nucleotide sequence ID" value="NZ_MUYU01000025.1"/>
</dbReference>